<evidence type="ECO:0000259" key="1">
    <source>
        <dbReference type="Pfam" id="PF23019"/>
    </source>
</evidence>
<protein>
    <submittedName>
        <fullName evidence="2">Polysaccharide deacetylase family protein</fullName>
    </submittedName>
</protein>
<evidence type="ECO:0000313" key="2">
    <source>
        <dbReference type="EMBL" id="MDT0644803.1"/>
    </source>
</evidence>
<dbReference type="InterPro" id="IPR054297">
    <property type="entry name" value="DUF7033"/>
</dbReference>
<organism evidence="2 3">
    <name type="scientific">Autumnicola tepida</name>
    <dbReference type="NCBI Taxonomy" id="3075595"/>
    <lineage>
        <taxon>Bacteria</taxon>
        <taxon>Pseudomonadati</taxon>
        <taxon>Bacteroidota</taxon>
        <taxon>Flavobacteriia</taxon>
        <taxon>Flavobacteriales</taxon>
        <taxon>Flavobacteriaceae</taxon>
        <taxon>Autumnicola</taxon>
    </lineage>
</organism>
<dbReference type="CDD" id="cd10931">
    <property type="entry name" value="CE4_u7"/>
    <property type="match status" value="1"/>
</dbReference>
<feature type="domain" description="DUF7033" evidence="1">
    <location>
        <begin position="95"/>
        <end position="184"/>
    </location>
</feature>
<comment type="caution">
    <text evidence="2">The sequence shown here is derived from an EMBL/GenBank/DDBJ whole genome shotgun (WGS) entry which is preliminary data.</text>
</comment>
<proteinExistence type="predicted"/>
<sequence>MLLIYTQKITPRIIYVFKHVCTGILGISIKFTTKIEEFIAHEGMKLSYGKQPLGKELFIQKVDLLTEQGFSEVEIKVQPWEDSVCFFSVPEASALPFDIFAASFYLLSRYEEYVPHVKDEAERFPVSESLAYQEGFLSSPVVDKWALKFRKVLEERFPDIEFQPRIFEANAVMAVENIFAYKNKGVLRSIAGLNRDLLQFNFNKVFDRIKVAFRVKNDPFNIFGELIDFIKAYRLKMFFMFQLSNFSIHDRNINYNRIPGRSVIKYVGDYAKVGLLQGYYAVRDLKSLRTEKIRMENIVHSSLEYVLNSRHDLGLPENYNNLVELEVHNDFSMGYPDAMGFRAGTCTPFLFYDINMEVTTPLLLHPYVFNSEIYEKAREEHVYAEVKKALNQVKEVGGTFRAIFKNQDFSEYSRPAVYYNLLKQIYEIE</sequence>
<reference evidence="2 3" key="1">
    <citation type="submission" date="2023-09" db="EMBL/GenBank/DDBJ databases">
        <authorList>
            <person name="Rey-Velasco X."/>
        </authorList>
    </citation>
    <scope>NUCLEOTIDE SEQUENCE [LARGE SCALE GENOMIC DNA]</scope>
    <source>
        <strain evidence="2 3">F363</strain>
    </source>
</reference>
<accession>A0ABU3CEX9</accession>
<gene>
    <name evidence="2" type="ORF">RM553_18325</name>
</gene>
<dbReference type="EMBL" id="JAVRHQ010000035">
    <property type="protein sequence ID" value="MDT0644803.1"/>
    <property type="molecule type" value="Genomic_DNA"/>
</dbReference>
<dbReference type="RefSeq" id="WP_311536418.1">
    <property type="nucleotide sequence ID" value="NZ_JAVRHQ010000035.1"/>
</dbReference>
<keyword evidence="3" id="KW-1185">Reference proteome</keyword>
<dbReference type="Proteomes" id="UP001262889">
    <property type="component" value="Unassembled WGS sequence"/>
</dbReference>
<dbReference type="Pfam" id="PF23019">
    <property type="entry name" value="DUF7033"/>
    <property type="match status" value="1"/>
</dbReference>
<name>A0ABU3CEX9_9FLAO</name>
<evidence type="ECO:0000313" key="3">
    <source>
        <dbReference type="Proteomes" id="UP001262889"/>
    </source>
</evidence>